<dbReference type="EMBL" id="NJGV01000018">
    <property type="protein sequence ID" value="OWY33405.1"/>
    <property type="molecule type" value="Genomic_DNA"/>
</dbReference>
<protein>
    <recommendedName>
        <fullName evidence="2">DUF2147 domain-containing protein</fullName>
    </recommendedName>
</protein>
<dbReference type="Proteomes" id="UP000214747">
    <property type="component" value="Unassembled WGS sequence"/>
</dbReference>
<organism evidence="3 4">
    <name type="scientific">Herbaspirillum aquaticum</name>
    <dbReference type="NCBI Taxonomy" id="568783"/>
    <lineage>
        <taxon>Bacteria</taxon>
        <taxon>Pseudomonadati</taxon>
        <taxon>Pseudomonadota</taxon>
        <taxon>Betaproteobacteria</taxon>
        <taxon>Burkholderiales</taxon>
        <taxon>Oxalobacteraceae</taxon>
        <taxon>Herbaspirillum</taxon>
    </lineage>
</organism>
<dbReference type="RefSeq" id="WP_088756215.1">
    <property type="nucleotide sequence ID" value="NZ_NJGV01000018.1"/>
</dbReference>
<gene>
    <name evidence="3" type="ORF">CEJ45_16935</name>
</gene>
<evidence type="ECO:0000256" key="1">
    <source>
        <dbReference type="SAM" id="SignalP"/>
    </source>
</evidence>
<dbReference type="Gene3D" id="2.40.128.520">
    <property type="match status" value="1"/>
</dbReference>
<dbReference type="Pfam" id="PF09917">
    <property type="entry name" value="DUF2147"/>
    <property type="match status" value="1"/>
</dbReference>
<evidence type="ECO:0000313" key="4">
    <source>
        <dbReference type="Proteomes" id="UP000214747"/>
    </source>
</evidence>
<reference evidence="3 4" key="1">
    <citation type="journal article" date="2010" name="Int. J. Syst. Evol. Microbiol.">
        <title>Reclassification of Herbaspirillum putei as a later heterotypic synonym of Herbaspirillum huttiense, with the description of H. huttiense subsp. huttiense subsp. nov. and H. huttiense subsp. putei subsp. nov., comb. nov., and description of Herbaspirillum aquaticum sp. nov.</title>
        <authorList>
            <person name="Dobritsa A.P."/>
            <person name="Reddy M.C."/>
            <person name="Samadpour M."/>
        </authorList>
    </citation>
    <scope>NUCLEOTIDE SEQUENCE [LARGE SCALE GENOMIC DNA]</scope>
    <source>
        <strain evidence="3 4">IEH 4430</strain>
    </source>
</reference>
<sequence>MTRISSPSRLATLSLLAATLLSSAAAWADGSPVGLWKSIDDATGKPKALIRISENNGELSGKIEKLFRAPEEDQNPVCQKCEGELKDKPVIGMTILSGLKKDGEEYNGGQIIDPANGKVYKSKLSVVDDGQKLNVRGYVGMPMLGRTQTWLREQ</sequence>
<proteinExistence type="predicted"/>
<accession>A0A225SRK5</accession>
<dbReference type="PANTHER" id="PTHR36919">
    <property type="entry name" value="BLR1215 PROTEIN"/>
    <property type="match status" value="1"/>
</dbReference>
<feature type="signal peptide" evidence="1">
    <location>
        <begin position="1"/>
        <end position="28"/>
    </location>
</feature>
<keyword evidence="1" id="KW-0732">Signal</keyword>
<keyword evidence="4" id="KW-1185">Reference proteome</keyword>
<feature type="chain" id="PRO_5012058888" description="DUF2147 domain-containing protein" evidence="1">
    <location>
        <begin position="29"/>
        <end position="154"/>
    </location>
</feature>
<name>A0A225SRK5_9BURK</name>
<feature type="domain" description="DUF2147" evidence="2">
    <location>
        <begin position="34"/>
        <end position="152"/>
    </location>
</feature>
<evidence type="ECO:0000259" key="2">
    <source>
        <dbReference type="Pfam" id="PF09917"/>
    </source>
</evidence>
<dbReference type="AlphaFoldDB" id="A0A225SRK5"/>
<comment type="caution">
    <text evidence="3">The sequence shown here is derived from an EMBL/GenBank/DDBJ whole genome shotgun (WGS) entry which is preliminary data.</text>
</comment>
<dbReference type="PANTHER" id="PTHR36919:SF3">
    <property type="entry name" value="BLL5882 PROTEIN"/>
    <property type="match status" value="1"/>
</dbReference>
<evidence type="ECO:0000313" key="3">
    <source>
        <dbReference type="EMBL" id="OWY33405.1"/>
    </source>
</evidence>
<dbReference type="InterPro" id="IPR019223">
    <property type="entry name" value="DUF2147"/>
</dbReference>